<evidence type="ECO:0000313" key="1">
    <source>
        <dbReference type="EMBL" id="CDP19367.1"/>
    </source>
</evidence>
<dbReference type="Gramene" id="CDP19367">
    <property type="protein sequence ID" value="CDP19367"/>
    <property type="gene ID" value="GSCOC_T00012313001"/>
</dbReference>
<keyword evidence="2" id="KW-1185">Reference proteome</keyword>
<evidence type="ECO:0000313" key="2">
    <source>
        <dbReference type="Proteomes" id="UP000295252"/>
    </source>
</evidence>
<gene>
    <name evidence="1" type="ORF">GSCOC_T00012313001</name>
</gene>
<dbReference type="EMBL" id="HG739539">
    <property type="protein sequence ID" value="CDP19367.1"/>
    <property type="molecule type" value="Genomic_DNA"/>
</dbReference>
<protein>
    <submittedName>
        <fullName evidence="1">DH200=94 genomic scaffold, scaffold_455</fullName>
    </submittedName>
</protein>
<name>A0A068VFK1_COFCA</name>
<accession>A0A068VFK1</accession>
<sequence>MLFFFFSFLSFLFKNDMNLGTCAFFFYSIDDEFYLAL</sequence>
<organism evidence="1 2">
    <name type="scientific">Coffea canephora</name>
    <name type="common">Robusta coffee</name>
    <dbReference type="NCBI Taxonomy" id="49390"/>
    <lineage>
        <taxon>Eukaryota</taxon>
        <taxon>Viridiplantae</taxon>
        <taxon>Streptophyta</taxon>
        <taxon>Embryophyta</taxon>
        <taxon>Tracheophyta</taxon>
        <taxon>Spermatophyta</taxon>
        <taxon>Magnoliopsida</taxon>
        <taxon>eudicotyledons</taxon>
        <taxon>Gunneridae</taxon>
        <taxon>Pentapetalae</taxon>
        <taxon>asterids</taxon>
        <taxon>lamiids</taxon>
        <taxon>Gentianales</taxon>
        <taxon>Rubiaceae</taxon>
        <taxon>Ixoroideae</taxon>
        <taxon>Gardenieae complex</taxon>
        <taxon>Bertiereae - Coffeeae clade</taxon>
        <taxon>Coffeeae</taxon>
        <taxon>Coffea</taxon>
    </lineage>
</organism>
<dbReference type="InParanoid" id="A0A068VFK1"/>
<dbReference type="Proteomes" id="UP000295252">
    <property type="component" value="Unassembled WGS sequence"/>
</dbReference>
<dbReference type="AlphaFoldDB" id="A0A068VFK1"/>
<reference evidence="2" key="1">
    <citation type="journal article" date="2014" name="Science">
        <title>The coffee genome provides insight into the convergent evolution of caffeine biosynthesis.</title>
        <authorList>
            <person name="Denoeud F."/>
            <person name="Carretero-Paulet L."/>
            <person name="Dereeper A."/>
            <person name="Droc G."/>
            <person name="Guyot R."/>
            <person name="Pietrella M."/>
            <person name="Zheng C."/>
            <person name="Alberti A."/>
            <person name="Anthony F."/>
            <person name="Aprea G."/>
            <person name="Aury J.M."/>
            <person name="Bento P."/>
            <person name="Bernard M."/>
            <person name="Bocs S."/>
            <person name="Campa C."/>
            <person name="Cenci A."/>
            <person name="Combes M.C."/>
            <person name="Crouzillat D."/>
            <person name="Da Silva C."/>
            <person name="Daddiego L."/>
            <person name="De Bellis F."/>
            <person name="Dussert S."/>
            <person name="Garsmeur O."/>
            <person name="Gayraud T."/>
            <person name="Guignon V."/>
            <person name="Jahn K."/>
            <person name="Jamilloux V."/>
            <person name="Joet T."/>
            <person name="Labadie K."/>
            <person name="Lan T."/>
            <person name="Leclercq J."/>
            <person name="Lepelley M."/>
            <person name="Leroy T."/>
            <person name="Li L.T."/>
            <person name="Librado P."/>
            <person name="Lopez L."/>
            <person name="Munoz A."/>
            <person name="Noel B."/>
            <person name="Pallavicini A."/>
            <person name="Perrotta G."/>
            <person name="Poncet V."/>
            <person name="Pot D."/>
            <person name="Priyono X."/>
            <person name="Rigoreau M."/>
            <person name="Rouard M."/>
            <person name="Rozas J."/>
            <person name="Tranchant-Dubreuil C."/>
            <person name="VanBuren R."/>
            <person name="Zhang Q."/>
            <person name="Andrade A.C."/>
            <person name="Argout X."/>
            <person name="Bertrand B."/>
            <person name="de Kochko A."/>
            <person name="Graziosi G."/>
            <person name="Henry R.J."/>
            <person name="Jayarama X."/>
            <person name="Ming R."/>
            <person name="Nagai C."/>
            <person name="Rounsley S."/>
            <person name="Sankoff D."/>
            <person name="Giuliano G."/>
            <person name="Albert V.A."/>
            <person name="Wincker P."/>
            <person name="Lashermes P."/>
        </authorList>
    </citation>
    <scope>NUCLEOTIDE SEQUENCE [LARGE SCALE GENOMIC DNA]</scope>
    <source>
        <strain evidence="2">cv. DH200-94</strain>
    </source>
</reference>
<proteinExistence type="predicted"/>